<dbReference type="InterPro" id="IPR020103">
    <property type="entry name" value="PsdUridine_synth_cat_dom_sf"/>
</dbReference>
<dbReference type="Pfam" id="PF01416">
    <property type="entry name" value="PseudoU_synth_1"/>
    <property type="match status" value="1"/>
</dbReference>
<evidence type="ECO:0000313" key="8">
    <source>
        <dbReference type="Proteomes" id="UP001597512"/>
    </source>
</evidence>
<evidence type="ECO:0000256" key="5">
    <source>
        <dbReference type="RuleBase" id="RU003792"/>
    </source>
</evidence>
<comment type="catalytic activity">
    <reaction evidence="4 5">
        <text>uridine(38/39/40) in tRNA = pseudouridine(38/39/40) in tRNA</text>
        <dbReference type="Rhea" id="RHEA:22376"/>
        <dbReference type="Rhea" id="RHEA-COMP:10085"/>
        <dbReference type="Rhea" id="RHEA-COMP:10087"/>
        <dbReference type="ChEBI" id="CHEBI:65314"/>
        <dbReference type="ChEBI" id="CHEBI:65315"/>
        <dbReference type="EC" id="5.4.99.12"/>
    </reaction>
</comment>
<evidence type="ECO:0000256" key="2">
    <source>
        <dbReference type="ARBA" id="ARBA00022694"/>
    </source>
</evidence>
<dbReference type="HAMAP" id="MF_00171">
    <property type="entry name" value="TruA"/>
    <property type="match status" value="1"/>
</dbReference>
<dbReference type="CDD" id="cd02570">
    <property type="entry name" value="PseudoU_synth_EcTruA"/>
    <property type="match status" value="1"/>
</dbReference>
<proteinExistence type="inferred from homology"/>
<evidence type="ECO:0000259" key="6">
    <source>
        <dbReference type="Pfam" id="PF01416"/>
    </source>
</evidence>
<gene>
    <name evidence="4 7" type="primary">truA</name>
    <name evidence="7" type="ORF">ACFS25_07515</name>
</gene>
<dbReference type="EC" id="5.4.99.12" evidence="4"/>
<dbReference type="InterPro" id="IPR020095">
    <property type="entry name" value="PsdUridine_synth_TruA_C"/>
</dbReference>
<dbReference type="NCBIfam" id="TIGR00071">
    <property type="entry name" value="hisT_truA"/>
    <property type="match status" value="1"/>
</dbReference>
<reference evidence="8" key="1">
    <citation type="journal article" date="2019" name="Int. J. Syst. Evol. Microbiol.">
        <title>The Global Catalogue of Microorganisms (GCM) 10K type strain sequencing project: providing services to taxonomists for standard genome sequencing and annotation.</title>
        <authorList>
            <consortium name="The Broad Institute Genomics Platform"/>
            <consortium name="The Broad Institute Genome Sequencing Center for Infectious Disease"/>
            <person name="Wu L."/>
            <person name="Ma J."/>
        </authorList>
    </citation>
    <scope>NUCLEOTIDE SEQUENCE [LARGE SCALE GENOMIC DNA]</scope>
    <source>
        <strain evidence="8">KCTC 52490</strain>
    </source>
</reference>
<dbReference type="Gene3D" id="3.30.70.660">
    <property type="entry name" value="Pseudouridine synthase I, catalytic domain, C-terminal subdomain"/>
    <property type="match status" value="1"/>
</dbReference>
<dbReference type="PANTHER" id="PTHR11142:SF0">
    <property type="entry name" value="TRNA PSEUDOURIDINE SYNTHASE-LIKE 1"/>
    <property type="match status" value="1"/>
</dbReference>
<accession>A0ABW6AE56</accession>
<dbReference type="EMBL" id="JBHUOM010000002">
    <property type="protein sequence ID" value="MFD2933626.1"/>
    <property type="molecule type" value="Genomic_DNA"/>
</dbReference>
<organism evidence="7 8">
    <name type="scientific">Spirosoma flavum</name>
    <dbReference type="NCBI Taxonomy" id="2048557"/>
    <lineage>
        <taxon>Bacteria</taxon>
        <taxon>Pseudomonadati</taxon>
        <taxon>Bacteroidota</taxon>
        <taxon>Cytophagia</taxon>
        <taxon>Cytophagales</taxon>
        <taxon>Cytophagaceae</taxon>
        <taxon>Spirosoma</taxon>
    </lineage>
</organism>
<comment type="caution">
    <text evidence="4">Lacks conserved residue(s) required for the propagation of feature annotation.</text>
</comment>
<evidence type="ECO:0000256" key="3">
    <source>
        <dbReference type="ARBA" id="ARBA00023235"/>
    </source>
</evidence>
<dbReference type="PIRSF" id="PIRSF001430">
    <property type="entry name" value="tRNA_psdUrid_synth"/>
    <property type="match status" value="1"/>
</dbReference>
<dbReference type="InterPro" id="IPR020097">
    <property type="entry name" value="PsdUridine_synth_TruA_a/b_dom"/>
</dbReference>
<name>A0ABW6AE56_9BACT</name>
<dbReference type="InterPro" id="IPR020094">
    <property type="entry name" value="TruA/RsuA/RluB/E/F_N"/>
</dbReference>
<dbReference type="InterPro" id="IPR001406">
    <property type="entry name" value="PsdUridine_synth_TruA"/>
</dbReference>
<keyword evidence="3 4" id="KW-0413">Isomerase</keyword>
<evidence type="ECO:0000256" key="1">
    <source>
        <dbReference type="ARBA" id="ARBA00009375"/>
    </source>
</evidence>
<dbReference type="GO" id="GO:0160147">
    <property type="term" value="F:tRNA pseudouridine(38-40) synthase activity"/>
    <property type="evidence" value="ECO:0007669"/>
    <property type="project" value="UniProtKB-EC"/>
</dbReference>
<dbReference type="Proteomes" id="UP001597512">
    <property type="component" value="Unassembled WGS sequence"/>
</dbReference>
<keyword evidence="8" id="KW-1185">Reference proteome</keyword>
<comment type="function">
    <text evidence="4">Formation of pseudouridine at positions 38, 39 and 40 in the anticodon stem and loop of transfer RNAs.</text>
</comment>
<feature type="active site" description="Nucleophile" evidence="4">
    <location>
        <position position="51"/>
    </location>
</feature>
<dbReference type="PANTHER" id="PTHR11142">
    <property type="entry name" value="PSEUDOURIDYLATE SYNTHASE"/>
    <property type="match status" value="1"/>
</dbReference>
<sequence length="267" mass="30425">MRYFIELSYRGTAYHGWQTQANGISVQVTLEAALTQRLGIPIYVMGSGRTDAGVHAKQQFAHFDVDEPLPLTEAFIYSINCILPEDIAIHTIFPVGPKDHARFSAVSRYYQYHITRQKNAFQTSLTYHFRPHLDVERMNEACEILRQHSNFKSFSKARANVTHFNCRLDFAYWQYTNDDCLTFHIKANRFLWGMVRTIVGTMLEIGQGRMSLDQFEKIILAQDRTVAGRAAPANGLYLIDIGYPAKVLQERTVQALVSAEHGETLSG</sequence>
<comment type="subunit">
    <text evidence="4">Homodimer.</text>
</comment>
<dbReference type="SUPFAM" id="SSF55120">
    <property type="entry name" value="Pseudouridine synthase"/>
    <property type="match status" value="1"/>
</dbReference>
<comment type="caution">
    <text evidence="7">The sequence shown here is derived from an EMBL/GenBank/DDBJ whole genome shotgun (WGS) entry which is preliminary data.</text>
</comment>
<feature type="binding site" evidence="4">
    <location>
        <position position="110"/>
    </location>
    <ligand>
        <name>substrate</name>
    </ligand>
</feature>
<evidence type="ECO:0000313" key="7">
    <source>
        <dbReference type="EMBL" id="MFD2933626.1"/>
    </source>
</evidence>
<keyword evidence="2 4" id="KW-0819">tRNA processing</keyword>
<feature type="domain" description="Pseudouridine synthase I TruA alpha/beta" evidence="6">
    <location>
        <begin position="149"/>
        <end position="244"/>
    </location>
</feature>
<comment type="similarity">
    <text evidence="1 4 5">Belongs to the tRNA pseudouridine synthase TruA family.</text>
</comment>
<dbReference type="Gene3D" id="3.30.70.580">
    <property type="entry name" value="Pseudouridine synthase I, catalytic domain, N-terminal subdomain"/>
    <property type="match status" value="1"/>
</dbReference>
<evidence type="ECO:0000256" key="4">
    <source>
        <dbReference type="HAMAP-Rule" id="MF_00171"/>
    </source>
</evidence>
<protein>
    <recommendedName>
        <fullName evidence="4">tRNA pseudouridine synthase A</fullName>
        <ecNumber evidence="4">5.4.99.12</ecNumber>
    </recommendedName>
    <alternativeName>
        <fullName evidence="4">tRNA pseudouridine(38-40) synthase</fullName>
    </alternativeName>
    <alternativeName>
        <fullName evidence="4">tRNA pseudouridylate synthase I</fullName>
    </alternativeName>
    <alternativeName>
        <fullName evidence="4">tRNA-uridine isomerase I</fullName>
    </alternativeName>
</protein>
<dbReference type="RefSeq" id="WP_381498148.1">
    <property type="nucleotide sequence ID" value="NZ_JBHUOM010000002.1"/>
</dbReference>